<dbReference type="InterPro" id="IPR005901">
    <property type="entry name" value="GLPGLI"/>
</dbReference>
<evidence type="ECO:0000313" key="1">
    <source>
        <dbReference type="EMBL" id="SHH11812.1"/>
    </source>
</evidence>
<accession>A0A1M5QCR8</accession>
<organism evidence="1 2">
    <name type="scientific">Flavobacterium micromati</name>
    <dbReference type="NCBI Taxonomy" id="229205"/>
    <lineage>
        <taxon>Bacteria</taxon>
        <taxon>Pseudomonadati</taxon>
        <taxon>Bacteroidota</taxon>
        <taxon>Flavobacteriia</taxon>
        <taxon>Flavobacteriales</taxon>
        <taxon>Flavobacteriaceae</taxon>
        <taxon>Flavobacterium</taxon>
    </lineage>
</organism>
<sequence length="213" mass="24783">MKKLIIGLILISNIALSQNKDKSVDIKVIYEHSFFKGIFKNEVELYIKDNISQFSYNIDKQVKDNGNGKFTMAALKYINNYNLDTAIFREQRNINKKLITAEWKNDFKWVITKETKIINGYKAIKASSYSYEVDKNDPYYFGKVFAWFTTEIPLSAGPGRYAGLPGLILEIEYENSNSKYKLKSIDFKNKELLKDITKGTKVDKFEILYSREN</sequence>
<dbReference type="NCBIfam" id="TIGR01200">
    <property type="entry name" value="GLPGLI"/>
    <property type="match status" value="1"/>
</dbReference>
<name>A0A1M5QCR8_9FLAO</name>
<keyword evidence="2" id="KW-1185">Reference proteome</keyword>
<reference evidence="2" key="1">
    <citation type="submission" date="2016-11" db="EMBL/GenBank/DDBJ databases">
        <authorList>
            <person name="Varghese N."/>
            <person name="Submissions S."/>
        </authorList>
    </citation>
    <scope>NUCLEOTIDE SEQUENCE [LARGE SCALE GENOMIC DNA]</scope>
    <source>
        <strain evidence="2">DSM 17659</strain>
    </source>
</reference>
<dbReference type="EMBL" id="FQWF01000016">
    <property type="protein sequence ID" value="SHH11812.1"/>
    <property type="molecule type" value="Genomic_DNA"/>
</dbReference>
<dbReference type="STRING" id="229205.SAMN05444372_1162"/>
<dbReference type="RefSeq" id="WP_073021802.1">
    <property type="nucleotide sequence ID" value="NZ_FQWF01000016.1"/>
</dbReference>
<dbReference type="Pfam" id="PF09697">
    <property type="entry name" value="Porph_ging"/>
    <property type="match status" value="1"/>
</dbReference>
<dbReference type="OrthoDB" id="1440774at2"/>
<gene>
    <name evidence="1" type="ORF">SAMN05444372_1162</name>
</gene>
<protein>
    <submittedName>
        <fullName evidence="1">GLPGLI family protein</fullName>
    </submittedName>
</protein>
<proteinExistence type="predicted"/>
<dbReference type="Proteomes" id="UP000184020">
    <property type="component" value="Unassembled WGS sequence"/>
</dbReference>
<dbReference type="AlphaFoldDB" id="A0A1M5QCR8"/>
<evidence type="ECO:0000313" key="2">
    <source>
        <dbReference type="Proteomes" id="UP000184020"/>
    </source>
</evidence>